<feature type="compositionally biased region" description="Gly residues" evidence="1">
    <location>
        <begin position="18"/>
        <end position="34"/>
    </location>
</feature>
<dbReference type="EMBL" id="JAVHJL010000011">
    <property type="protein sequence ID" value="KAK6496367.1"/>
    <property type="molecule type" value="Genomic_DNA"/>
</dbReference>
<feature type="compositionally biased region" description="Low complexity" evidence="1">
    <location>
        <begin position="1"/>
        <end position="17"/>
    </location>
</feature>
<keyword evidence="3" id="KW-1185">Reference proteome</keyword>
<protein>
    <recommendedName>
        <fullName evidence="4">Geranylgeranyl pyrophosphate synthetase</fullName>
    </recommendedName>
</protein>
<accession>A0AAV9VU96</accession>
<organism evidence="2 3">
    <name type="scientific">Arthrobotrys musiformis</name>
    <dbReference type="NCBI Taxonomy" id="47236"/>
    <lineage>
        <taxon>Eukaryota</taxon>
        <taxon>Fungi</taxon>
        <taxon>Dikarya</taxon>
        <taxon>Ascomycota</taxon>
        <taxon>Pezizomycotina</taxon>
        <taxon>Orbiliomycetes</taxon>
        <taxon>Orbiliales</taxon>
        <taxon>Orbiliaceae</taxon>
        <taxon>Arthrobotrys</taxon>
    </lineage>
</organism>
<feature type="compositionally biased region" description="Gly residues" evidence="1">
    <location>
        <begin position="48"/>
        <end position="58"/>
    </location>
</feature>
<dbReference type="AlphaFoldDB" id="A0AAV9VU96"/>
<evidence type="ECO:0000313" key="3">
    <source>
        <dbReference type="Proteomes" id="UP001370758"/>
    </source>
</evidence>
<gene>
    <name evidence="2" type="ORF">TWF481_002392</name>
</gene>
<evidence type="ECO:0008006" key="4">
    <source>
        <dbReference type="Google" id="ProtNLM"/>
    </source>
</evidence>
<evidence type="ECO:0000313" key="2">
    <source>
        <dbReference type="EMBL" id="KAK6496367.1"/>
    </source>
</evidence>
<sequence length="520" mass="56933">MSTSRGASSGRASSAPRGGRGASRGAGRGAGRGAVRGADRGAVRGAVRGAGRGTGRGGDQGERGGRQGAPQRQAPPQQPDIVKYPLGNLVTKITTKDIDLTASDDTLSATAVISDCEYVASYNWMNENASTIMVPGKPPLWTPLSEPRKLEKDTGDFYRDPNAARFPSYPIQPAVQAMFRVGAAFSTSNIDVFACGSTLGNLLRFARHDDTPFRFTVELIGNTVFFLRKDGSPTELIPGVRGFGHTFPEAYTTWEPDVKGSATHQRIVQYKFGGLRFILRFECDGYLNTALPGKPSHDENDDLVQALKAVSVSQSLPQQNDVLNIKTGGSEVPQSSIFDLKTRFGRQSQSINMEQIFPLLYLRQIPNFIVAYHNGGGVFPTKDIKVENLEKEIRQWEIDNESALKRFSVLLRKVIEVVKTDGSGPLEIYRPSPDCLEIRRQHGDELHVLPLSLRQEWEAAGLHAAEEFSSDQESSQEAEGVSLPHGYSNYNYNFDSDSDDDKDFTACSADDCGYCGRCTY</sequence>
<feature type="region of interest" description="Disordered" evidence="1">
    <location>
        <begin position="1"/>
        <end position="82"/>
    </location>
</feature>
<proteinExistence type="predicted"/>
<evidence type="ECO:0000256" key="1">
    <source>
        <dbReference type="SAM" id="MobiDB-lite"/>
    </source>
</evidence>
<comment type="caution">
    <text evidence="2">The sequence shown here is derived from an EMBL/GenBank/DDBJ whole genome shotgun (WGS) entry which is preliminary data.</text>
</comment>
<name>A0AAV9VU96_9PEZI</name>
<reference evidence="2 3" key="1">
    <citation type="submission" date="2023-08" db="EMBL/GenBank/DDBJ databases">
        <authorList>
            <person name="Palmer J.M."/>
        </authorList>
    </citation>
    <scope>NUCLEOTIDE SEQUENCE [LARGE SCALE GENOMIC DNA]</scope>
    <source>
        <strain evidence="2 3">TWF481</strain>
    </source>
</reference>
<dbReference type="PANTHER" id="PTHR35179:SF2">
    <property type="entry name" value="START DOMAIN-CONTAINING PROTEIN"/>
    <property type="match status" value="1"/>
</dbReference>
<dbReference type="Proteomes" id="UP001370758">
    <property type="component" value="Unassembled WGS sequence"/>
</dbReference>
<dbReference type="PANTHER" id="PTHR35179">
    <property type="entry name" value="PROTEIN CBG02620"/>
    <property type="match status" value="1"/>
</dbReference>